<feature type="transmembrane region" description="Helical" evidence="5">
    <location>
        <begin position="235"/>
        <end position="253"/>
    </location>
</feature>
<dbReference type="InterPro" id="IPR003661">
    <property type="entry name" value="HisK_dim/P_dom"/>
</dbReference>
<proteinExistence type="predicted"/>
<dbReference type="InterPro" id="IPR036890">
    <property type="entry name" value="HATPase_C_sf"/>
</dbReference>
<dbReference type="SUPFAM" id="SSF47384">
    <property type="entry name" value="Homodimeric domain of signal transducing histidine kinase"/>
    <property type="match status" value="1"/>
</dbReference>
<dbReference type="InterPro" id="IPR003594">
    <property type="entry name" value="HATPase_dom"/>
</dbReference>
<dbReference type="Pfam" id="PF02518">
    <property type="entry name" value="HATPase_c"/>
    <property type="match status" value="1"/>
</dbReference>
<evidence type="ECO:0000259" key="6">
    <source>
        <dbReference type="PROSITE" id="PS50109"/>
    </source>
</evidence>
<dbReference type="PROSITE" id="PS50109">
    <property type="entry name" value="HIS_KIN"/>
    <property type="match status" value="1"/>
</dbReference>
<name>A0A2N1J5C0_9BACT</name>
<dbReference type="OrthoDB" id="9772835at2"/>
<dbReference type="InterPro" id="IPR004358">
    <property type="entry name" value="Sig_transdc_His_kin-like_C"/>
</dbReference>
<dbReference type="PANTHER" id="PTHR43065">
    <property type="entry name" value="SENSOR HISTIDINE KINASE"/>
    <property type="match status" value="1"/>
</dbReference>
<sequence length="692" mass="80434">MLKLSMLNQKNTLSKLILLVSLFLVGIISLITLHLFFLNLLDKLDNKTKNQEAKIQIGEYIVNDLYKIRSDFYELATTATNKKGRDLISKRLEQRVATIKNALDVLENGGELNRVIRLNIVGHHKTKRTIKYIKQNKDIVSLEAIDLRPKLVQLLKMTDKLKILLDKTSEYRRSNNHKEFAKLTREITRYYKTTPAFFIRITENTRRLLYEGEITLQKIQDQIEEEKKQYQNLELILVATIILTVLILTYFIAKQINRNAKNLLHLNIELEEKMQELKIQESATRGILDGQPNIVVVSNGEEMIDANSALVEFFDGYNSFDDFKKEHACICDFFQDINNENFILDIDYNGLNWYEYIINNPQKLHKVAMKNLKGLHYFSITAKKKILDDEKFIIIISLNDISKEINVQNQLTKLNDNLENIVNSKTKQLQELNENLEKKIKEEVEKNRQKDKRMIQQSRFAALGEMIGNIAHQWRQPLSAISSTASSMQLQMQLGITQNDDIEKSYESIISYVEFLTQTIEDFRNFFKEDKEKLKFDIQEILKNSLSITSASYKDKNIQVFTNFKEEKNISFGFPNELSQVFLNILNNAKDAITNSKIKHPKVTINIFENKNFNIIEIIDNAGGIEKSNIEKIFDPYFTTKHQSQGTGIGLYMSKEIIEKHMNGLLSVENRIITEEMHDYKGACFIISLPKI</sequence>
<evidence type="ECO:0000256" key="2">
    <source>
        <dbReference type="ARBA" id="ARBA00012438"/>
    </source>
</evidence>
<keyword evidence="5" id="KW-1133">Transmembrane helix</keyword>
<reference evidence="7 8" key="1">
    <citation type="submission" date="2017-09" db="EMBL/GenBank/DDBJ databases">
        <title>Genomics of the genus Arcobacter.</title>
        <authorList>
            <person name="Perez-Cataluna A."/>
            <person name="Figueras M.J."/>
            <person name="Salas-Masso N."/>
        </authorList>
    </citation>
    <scope>NUCLEOTIDE SEQUENCE [LARGE SCALE GENOMIC DNA]</scope>
    <source>
        <strain evidence="7 8">DSM 18005</strain>
    </source>
</reference>
<keyword evidence="8" id="KW-1185">Reference proteome</keyword>
<dbReference type="EC" id="2.7.13.3" evidence="2"/>
<feature type="transmembrane region" description="Helical" evidence="5">
    <location>
        <begin position="16"/>
        <end position="41"/>
    </location>
</feature>
<dbReference type="GO" id="GO:0000155">
    <property type="term" value="F:phosphorelay sensor kinase activity"/>
    <property type="evidence" value="ECO:0007669"/>
    <property type="project" value="InterPro"/>
</dbReference>
<dbReference type="AlphaFoldDB" id="A0A2N1J5C0"/>
<keyword evidence="4" id="KW-0175">Coiled coil</keyword>
<dbReference type="PRINTS" id="PR00344">
    <property type="entry name" value="BCTRLSENSOR"/>
</dbReference>
<comment type="caution">
    <text evidence="7">The sequence shown here is derived from an EMBL/GenBank/DDBJ whole genome shotgun (WGS) entry which is preliminary data.</text>
</comment>
<evidence type="ECO:0000313" key="8">
    <source>
        <dbReference type="Proteomes" id="UP000233248"/>
    </source>
</evidence>
<organism evidence="7 8">
    <name type="scientific">Malaciobacter halophilus</name>
    <dbReference type="NCBI Taxonomy" id="197482"/>
    <lineage>
        <taxon>Bacteria</taxon>
        <taxon>Pseudomonadati</taxon>
        <taxon>Campylobacterota</taxon>
        <taxon>Epsilonproteobacteria</taxon>
        <taxon>Campylobacterales</taxon>
        <taxon>Arcobacteraceae</taxon>
        <taxon>Malaciobacter</taxon>
    </lineage>
</organism>
<evidence type="ECO:0000256" key="1">
    <source>
        <dbReference type="ARBA" id="ARBA00000085"/>
    </source>
</evidence>
<keyword evidence="3" id="KW-0597">Phosphoprotein</keyword>
<gene>
    <name evidence="7" type="ORF">CP960_02395</name>
</gene>
<dbReference type="Proteomes" id="UP000233248">
    <property type="component" value="Unassembled WGS sequence"/>
</dbReference>
<evidence type="ECO:0000256" key="4">
    <source>
        <dbReference type="SAM" id="Coils"/>
    </source>
</evidence>
<feature type="domain" description="Histidine kinase" evidence="6">
    <location>
        <begin position="469"/>
        <end position="692"/>
    </location>
</feature>
<comment type="catalytic activity">
    <reaction evidence="1">
        <text>ATP + protein L-histidine = ADP + protein N-phospho-L-histidine.</text>
        <dbReference type="EC" id="2.7.13.3"/>
    </reaction>
</comment>
<dbReference type="InterPro" id="IPR005467">
    <property type="entry name" value="His_kinase_dom"/>
</dbReference>
<dbReference type="SUPFAM" id="SSF55874">
    <property type="entry name" value="ATPase domain of HSP90 chaperone/DNA topoisomerase II/histidine kinase"/>
    <property type="match status" value="1"/>
</dbReference>
<feature type="coiled-coil region" evidence="4">
    <location>
        <begin position="415"/>
        <end position="453"/>
    </location>
</feature>
<accession>A0A2N1J5C0</accession>
<dbReference type="Gene3D" id="1.10.287.130">
    <property type="match status" value="1"/>
</dbReference>
<evidence type="ECO:0000256" key="5">
    <source>
        <dbReference type="SAM" id="Phobius"/>
    </source>
</evidence>
<keyword evidence="5" id="KW-0812">Transmembrane</keyword>
<keyword evidence="5" id="KW-0472">Membrane</keyword>
<dbReference type="InterPro" id="IPR036097">
    <property type="entry name" value="HisK_dim/P_sf"/>
</dbReference>
<dbReference type="EMBL" id="NXIF01000008">
    <property type="protein sequence ID" value="PKI81743.1"/>
    <property type="molecule type" value="Genomic_DNA"/>
</dbReference>
<dbReference type="RefSeq" id="WP_101183640.1">
    <property type="nucleotide sequence ID" value="NZ_CP031218.1"/>
</dbReference>
<evidence type="ECO:0000256" key="3">
    <source>
        <dbReference type="ARBA" id="ARBA00022553"/>
    </source>
</evidence>
<dbReference type="PANTHER" id="PTHR43065:SF42">
    <property type="entry name" value="TWO-COMPONENT SENSOR PPRA"/>
    <property type="match status" value="1"/>
</dbReference>
<dbReference type="CDD" id="cd00082">
    <property type="entry name" value="HisKA"/>
    <property type="match status" value="1"/>
</dbReference>
<dbReference type="SMART" id="SM00387">
    <property type="entry name" value="HATPase_c"/>
    <property type="match status" value="1"/>
</dbReference>
<dbReference type="KEGG" id="ahs:AHALO_2390"/>
<protein>
    <recommendedName>
        <fullName evidence="2">histidine kinase</fullName>
        <ecNumber evidence="2">2.7.13.3</ecNumber>
    </recommendedName>
</protein>
<dbReference type="Gene3D" id="3.30.565.10">
    <property type="entry name" value="Histidine kinase-like ATPase, C-terminal domain"/>
    <property type="match status" value="1"/>
</dbReference>
<feature type="coiled-coil region" evidence="4">
    <location>
        <begin position="216"/>
        <end position="283"/>
    </location>
</feature>
<evidence type="ECO:0000313" key="7">
    <source>
        <dbReference type="EMBL" id="PKI81743.1"/>
    </source>
</evidence>